<dbReference type="GO" id="GO:0005634">
    <property type="term" value="C:nucleus"/>
    <property type="evidence" value="ECO:0007669"/>
    <property type="project" value="EnsemblFungi"/>
</dbReference>
<protein>
    <submittedName>
        <fullName evidence="4">Pre-rRNA-processing protein TSR2</fullName>
    </submittedName>
</protein>
<evidence type="ECO:0000256" key="2">
    <source>
        <dbReference type="ARBA" id="ARBA00022552"/>
    </source>
</evidence>
<dbReference type="OMA" id="QSNWGGP"/>
<dbReference type="EMBL" id="AEOI02000005">
    <property type="protein sequence ID" value="ESX01208.1"/>
    <property type="molecule type" value="Genomic_DNA"/>
</dbReference>
<name>W1QGJ8_OGAPD</name>
<feature type="compositionally biased region" description="Acidic residues" evidence="3">
    <location>
        <begin position="152"/>
        <end position="172"/>
    </location>
</feature>
<dbReference type="GO" id="GO:0043022">
    <property type="term" value="F:ribosome binding"/>
    <property type="evidence" value="ECO:0007669"/>
    <property type="project" value="EnsemblFungi"/>
</dbReference>
<dbReference type="Proteomes" id="UP000008673">
    <property type="component" value="Unassembled WGS sequence"/>
</dbReference>
<evidence type="ECO:0000313" key="4">
    <source>
        <dbReference type="EMBL" id="ESX01208.1"/>
    </source>
</evidence>
<reference evidence="4 5" key="1">
    <citation type="journal article" date="2013" name="BMC Genomics">
        <title>Genome sequence and analysis of methylotrophic yeast Hansenula polymorpha DL1.</title>
        <authorList>
            <person name="Ravin N.V."/>
            <person name="Eldarov M.A."/>
            <person name="Kadnikov V.V."/>
            <person name="Beletsky A.V."/>
            <person name="Schneider J."/>
            <person name="Mardanova E.S."/>
            <person name="Smekalova E.M."/>
            <person name="Zvereva M.I."/>
            <person name="Dontsova O.A."/>
            <person name="Mardanov A.V."/>
            <person name="Skryabin K.G."/>
        </authorList>
    </citation>
    <scope>NUCLEOTIDE SEQUENCE [LARGE SCALE GENOMIC DNA]</scope>
    <source>
        <strain evidence="5">ATCC 26012 / BCRC 20466 / JCM 22074 / NRRL Y-7560 / DL-1</strain>
    </source>
</reference>
<dbReference type="AlphaFoldDB" id="W1QGJ8"/>
<keyword evidence="5" id="KW-1185">Reference proteome</keyword>
<evidence type="ECO:0000256" key="1">
    <source>
        <dbReference type="ARBA" id="ARBA00006524"/>
    </source>
</evidence>
<dbReference type="GO" id="GO:0000462">
    <property type="term" value="P:maturation of SSU-rRNA from tricistronic rRNA transcript (SSU-rRNA, 5.8S rRNA, LSU-rRNA)"/>
    <property type="evidence" value="ECO:0007669"/>
    <property type="project" value="EnsemblFungi"/>
</dbReference>
<dbReference type="eggNOG" id="KOG4032">
    <property type="taxonomic scope" value="Eukaryota"/>
</dbReference>
<dbReference type="Pfam" id="PF10273">
    <property type="entry name" value="WGG"/>
    <property type="match status" value="1"/>
</dbReference>
<dbReference type="PANTHER" id="PTHR21250">
    <property type="entry name" value="PRE-RRNA-PROCESSING PROTEIN TSR2 HOMOLOG"/>
    <property type="match status" value="1"/>
</dbReference>
<dbReference type="GeneID" id="25770078"/>
<dbReference type="InterPro" id="IPR019398">
    <property type="entry name" value="Pre-rRNA_process_TSR2"/>
</dbReference>
<sequence length="204" mass="23472">MELVLEDPGYLCAVEPRKTLELADEKAQANFELGVAMLVHGWQILTTAVDNSWGGPESAEKRDWITAVVIDLFKQNKEVDIILIHETLFNAMEDEFDVLVEDQSTVHIATAVVQIYQECLAGKYDRVQTMYQKYLQKQEYRKTHGIEKVEVQEDDSDDDSDEDQDEDEDMMDADVPQLQERASQPREEIIDEDGFTVVTRKGRR</sequence>
<dbReference type="HOGENOM" id="CLU_074896_0_1_1"/>
<dbReference type="OrthoDB" id="263560at2759"/>
<comment type="caution">
    <text evidence="4">The sequence shown here is derived from an EMBL/GenBank/DDBJ whole genome shotgun (WGS) entry which is preliminary data.</text>
</comment>
<evidence type="ECO:0000313" key="5">
    <source>
        <dbReference type="Proteomes" id="UP000008673"/>
    </source>
</evidence>
<dbReference type="STRING" id="871575.W1QGJ8"/>
<dbReference type="GO" id="GO:0000463">
    <property type="term" value="P:maturation of LSU-rRNA from tricistronic rRNA transcript (SSU-rRNA, 5.8S rRNA, LSU-rRNA)"/>
    <property type="evidence" value="ECO:0007669"/>
    <property type="project" value="EnsemblFungi"/>
</dbReference>
<keyword evidence="2" id="KW-0698">rRNA processing</keyword>
<organism evidence="4 5">
    <name type="scientific">Ogataea parapolymorpha (strain ATCC 26012 / BCRC 20466 / JCM 22074 / NRRL Y-7560 / DL-1)</name>
    <name type="common">Yeast</name>
    <name type="synonym">Hansenula polymorpha</name>
    <dbReference type="NCBI Taxonomy" id="871575"/>
    <lineage>
        <taxon>Eukaryota</taxon>
        <taxon>Fungi</taxon>
        <taxon>Dikarya</taxon>
        <taxon>Ascomycota</taxon>
        <taxon>Saccharomycotina</taxon>
        <taxon>Pichiomycetes</taxon>
        <taxon>Pichiales</taxon>
        <taxon>Pichiaceae</taxon>
        <taxon>Ogataea</taxon>
    </lineage>
</organism>
<comment type="similarity">
    <text evidence="1">Belongs to the TSR2 family.</text>
</comment>
<feature type="region of interest" description="Disordered" evidence="3">
    <location>
        <begin position="145"/>
        <end position="204"/>
    </location>
</feature>
<accession>W1QGJ8</accession>
<dbReference type="KEGG" id="opa:HPODL_00607"/>
<dbReference type="RefSeq" id="XP_013936042.1">
    <property type="nucleotide sequence ID" value="XM_014080567.1"/>
</dbReference>
<evidence type="ECO:0000256" key="3">
    <source>
        <dbReference type="SAM" id="MobiDB-lite"/>
    </source>
</evidence>
<proteinExistence type="inferred from homology"/>
<gene>
    <name evidence="4" type="ORF">HPODL_00607</name>
</gene>